<dbReference type="RefSeq" id="WP_078687515.1">
    <property type="nucleotide sequence ID" value="NZ_FNWT01000004.1"/>
</dbReference>
<feature type="transmembrane region" description="Helical" evidence="6">
    <location>
        <begin position="30"/>
        <end position="48"/>
    </location>
</feature>
<feature type="transmembrane region" description="Helical" evidence="6">
    <location>
        <begin position="60"/>
        <end position="79"/>
    </location>
</feature>
<keyword evidence="8" id="KW-1185">Reference proteome</keyword>
<feature type="transmembrane region" description="Helical" evidence="6">
    <location>
        <begin position="174"/>
        <end position="191"/>
    </location>
</feature>
<evidence type="ECO:0000256" key="3">
    <source>
        <dbReference type="ARBA" id="ARBA00022692"/>
    </source>
</evidence>
<keyword evidence="5 6" id="KW-0472">Membrane</keyword>
<protein>
    <submittedName>
        <fullName evidence="7">Monosaccharide ABC transporter membrane protein, CUT2 family</fullName>
    </submittedName>
</protein>
<keyword evidence="2" id="KW-1003">Cell membrane</keyword>
<dbReference type="Proteomes" id="UP000199135">
    <property type="component" value="Unassembled WGS sequence"/>
</dbReference>
<comment type="subcellular location">
    <subcellularLocation>
        <location evidence="1">Cell membrane</location>
        <topology evidence="1">Multi-pass membrane protein</topology>
    </subcellularLocation>
</comment>
<feature type="transmembrane region" description="Helical" evidence="6">
    <location>
        <begin position="302"/>
        <end position="320"/>
    </location>
</feature>
<organism evidence="7 8">
    <name type="scientific">Parafannyhessea umbonata</name>
    <dbReference type="NCBI Taxonomy" id="604330"/>
    <lineage>
        <taxon>Bacteria</taxon>
        <taxon>Bacillati</taxon>
        <taxon>Actinomycetota</taxon>
        <taxon>Coriobacteriia</taxon>
        <taxon>Coriobacteriales</taxon>
        <taxon>Atopobiaceae</taxon>
        <taxon>Parafannyhessea</taxon>
    </lineage>
</organism>
<keyword evidence="3 6" id="KW-0812">Transmembrane</keyword>
<feature type="transmembrane region" description="Helical" evidence="6">
    <location>
        <begin position="261"/>
        <end position="290"/>
    </location>
</feature>
<evidence type="ECO:0000313" key="8">
    <source>
        <dbReference type="Proteomes" id="UP000199135"/>
    </source>
</evidence>
<feature type="transmembrane region" description="Helical" evidence="6">
    <location>
        <begin position="91"/>
        <end position="122"/>
    </location>
</feature>
<dbReference type="EMBL" id="FNWT01000004">
    <property type="protein sequence ID" value="SEH51102.1"/>
    <property type="molecule type" value="Genomic_DNA"/>
</dbReference>
<comment type="caution">
    <text evidence="7">The sequence shown here is derived from an EMBL/GenBank/DDBJ whole genome shotgun (WGS) entry which is preliminary data.</text>
</comment>
<gene>
    <name evidence="7" type="ORF">SAMN05216447_10460</name>
</gene>
<proteinExistence type="predicted"/>
<evidence type="ECO:0000313" key="7">
    <source>
        <dbReference type="EMBL" id="SEH51102.1"/>
    </source>
</evidence>
<dbReference type="Pfam" id="PF02653">
    <property type="entry name" value="BPD_transp_2"/>
    <property type="match status" value="1"/>
</dbReference>
<evidence type="ECO:0000256" key="1">
    <source>
        <dbReference type="ARBA" id="ARBA00004651"/>
    </source>
</evidence>
<accession>A0A1H6IX18</accession>
<reference evidence="7 8" key="1">
    <citation type="submission" date="2016-10" db="EMBL/GenBank/DDBJ databases">
        <authorList>
            <person name="Varghese N."/>
            <person name="Submissions S."/>
        </authorList>
    </citation>
    <scope>NUCLEOTIDE SEQUENCE [LARGE SCALE GENOMIC DNA]</scope>
    <source>
        <strain evidence="7 8">WCP15</strain>
    </source>
</reference>
<dbReference type="CDD" id="cd06579">
    <property type="entry name" value="TM_PBP1_transp_AraH_like"/>
    <property type="match status" value="1"/>
</dbReference>
<feature type="transmembrane region" description="Helical" evidence="6">
    <location>
        <begin position="134"/>
        <end position="154"/>
    </location>
</feature>
<feature type="transmembrane region" description="Helical" evidence="6">
    <location>
        <begin position="222"/>
        <end position="241"/>
    </location>
</feature>
<name>A0A1H6IX18_9ACTN</name>
<evidence type="ECO:0000256" key="6">
    <source>
        <dbReference type="SAM" id="Phobius"/>
    </source>
</evidence>
<sequence length="329" mass="34690">MSDINNSAVMANAMGEKGKGGLLTKVNFRSILPLIGFALILLFFAVATQGKIVQMKNLRLILNSTYVLMISAIGVFMIMSMGSLDFSQGSMIGVCCIVVCTLSHVSPVLSVVGGILTGAVIGAVNAYFHVRRQIASFIVTICMMFLLRGIVAFLTTNAPAQGAGYLQGSLNNPTLLLTITVVCLAVFYVVFNFTPLGSNLKAIGASQTAARFAGIKVQKTKTLVYIAAGAITGFAAFILAIRNGSVTATGGNMMETQIMLALVLGGLPISGGAKVRFSNIVVGVLTYCILDRGLSMMGFEAAPKQLIMGVVFLVFLALFSDRDSNQVIK</sequence>
<dbReference type="PANTHER" id="PTHR32196">
    <property type="entry name" value="ABC TRANSPORTER PERMEASE PROTEIN YPHD-RELATED-RELATED"/>
    <property type="match status" value="1"/>
</dbReference>
<evidence type="ECO:0000256" key="2">
    <source>
        <dbReference type="ARBA" id="ARBA00022475"/>
    </source>
</evidence>
<keyword evidence="4 6" id="KW-1133">Transmembrane helix</keyword>
<evidence type="ECO:0000256" key="4">
    <source>
        <dbReference type="ARBA" id="ARBA00022989"/>
    </source>
</evidence>
<evidence type="ECO:0000256" key="5">
    <source>
        <dbReference type="ARBA" id="ARBA00023136"/>
    </source>
</evidence>
<dbReference type="InterPro" id="IPR001851">
    <property type="entry name" value="ABC_transp_permease"/>
</dbReference>